<accession>A0ABV6YLC2</accession>
<name>A0ABV6YLC2_UNCEI</name>
<organism evidence="2 3">
    <name type="scientific">Eiseniibacteriota bacterium</name>
    <dbReference type="NCBI Taxonomy" id="2212470"/>
    <lineage>
        <taxon>Bacteria</taxon>
        <taxon>Candidatus Eiseniibacteriota</taxon>
    </lineage>
</organism>
<dbReference type="EMBL" id="JBHPKH010000079">
    <property type="protein sequence ID" value="MFC1573131.1"/>
    <property type="molecule type" value="Genomic_DNA"/>
</dbReference>
<reference evidence="2 3" key="1">
    <citation type="submission" date="2024-09" db="EMBL/GenBank/DDBJ databases">
        <authorList>
            <person name="D'Angelo T."/>
        </authorList>
    </citation>
    <scope>NUCLEOTIDE SEQUENCE [LARGE SCALE GENOMIC DNA]</scope>
    <source>
        <strain evidence="2">SAG AM-320-E07</strain>
    </source>
</reference>
<evidence type="ECO:0000313" key="2">
    <source>
        <dbReference type="EMBL" id="MFC1573131.1"/>
    </source>
</evidence>
<gene>
    <name evidence="2" type="ORF">ACFL6M_05980</name>
</gene>
<keyword evidence="1" id="KW-1133">Transmembrane helix</keyword>
<dbReference type="Proteomes" id="UP001593833">
    <property type="component" value="Unassembled WGS sequence"/>
</dbReference>
<feature type="transmembrane region" description="Helical" evidence="1">
    <location>
        <begin position="29"/>
        <end position="48"/>
    </location>
</feature>
<evidence type="ECO:0000313" key="3">
    <source>
        <dbReference type="Proteomes" id="UP001593833"/>
    </source>
</evidence>
<keyword evidence="1" id="KW-0812">Transmembrane</keyword>
<keyword evidence="3" id="KW-1185">Reference proteome</keyword>
<protein>
    <submittedName>
        <fullName evidence="2">Uncharacterized protein</fullName>
    </submittedName>
</protein>
<proteinExistence type="predicted"/>
<evidence type="ECO:0000256" key="1">
    <source>
        <dbReference type="SAM" id="Phobius"/>
    </source>
</evidence>
<sequence>MKILPLLVAWLAALYGIWTDEQTLHKRKLIVSLIASTALVISTVILFVDRSDQQLKELIHDQQVYAMTPVQTIKVTWTFENVPETITRAFVASDQEGRVFWDNFDWTDTPDMLMTKGLRVEHLVQPLINAVASGDTKYPFKGEVVLDHHLGVQKGPTYECAHHLLFPLNISLNEKMTLGTLTSQDEKEAFEQIHDVIPYPAPTYAYSADARRTATGFVLEFQQDRSDRNEAVVTAPSLRGFNIIIADNAGQLTSAAAFFELGSQENGLVNLQLTSTGAPWQEKSEVVLIINGIEEKPLTFDVSYVGRYLHAPRYTDEDLPYAEYSFTAYKCAFSL</sequence>
<keyword evidence="1" id="KW-0472">Membrane</keyword>
<comment type="caution">
    <text evidence="2">The sequence shown here is derived from an EMBL/GenBank/DDBJ whole genome shotgun (WGS) entry which is preliminary data.</text>
</comment>